<keyword evidence="5 8" id="KW-1133">Transmembrane helix</keyword>
<comment type="caution">
    <text evidence="9">The sequence shown here is derived from an EMBL/GenBank/DDBJ whole genome shotgun (WGS) entry which is preliminary data.</text>
</comment>
<evidence type="ECO:0000256" key="8">
    <source>
        <dbReference type="SAM" id="Phobius"/>
    </source>
</evidence>
<comment type="subcellular location">
    <subcellularLocation>
        <location evidence="1">Endoplasmic reticulum membrane</location>
        <topology evidence="1">Multi-pass membrane protein</topology>
    </subcellularLocation>
</comment>
<evidence type="ECO:0000256" key="7">
    <source>
        <dbReference type="SAM" id="MobiDB-lite"/>
    </source>
</evidence>
<feature type="transmembrane region" description="Helical" evidence="8">
    <location>
        <begin position="37"/>
        <end position="59"/>
    </location>
</feature>
<evidence type="ECO:0000313" key="9">
    <source>
        <dbReference type="EMBL" id="KAK8854028.1"/>
    </source>
</evidence>
<sequence length="99" mass="11380">MVDFVGQKHAFLISVVAFALSVPISILYAFYKDNYLYSLYFEVGLTCVLMVIFGPNWPYLNLNKPEWRPDSDAQTKAPEPTHTSSYKNKGNLRRKQKST</sequence>
<dbReference type="Pfam" id="PF06645">
    <property type="entry name" value="SPC12"/>
    <property type="match status" value="1"/>
</dbReference>
<feature type="region of interest" description="Disordered" evidence="7">
    <location>
        <begin position="69"/>
        <end position="99"/>
    </location>
</feature>
<dbReference type="Proteomes" id="UP001470230">
    <property type="component" value="Unassembled WGS sequence"/>
</dbReference>
<protein>
    <recommendedName>
        <fullName evidence="11">Signal peptidase complex subunit 1</fullName>
    </recommendedName>
</protein>
<keyword evidence="6 8" id="KW-0472">Membrane</keyword>
<evidence type="ECO:0000256" key="1">
    <source>
        <dbReference type="ARBA" id="ARBA00004477"/>
    </source>
</evidence>
<dbReference type="EMBL" id="JAPFFF010000021">
    <property type="protein sequence ID" value="KAK8854028.1"/>
    <property type="molecule type" value="Genomic_DNA"/>
</dbReference>
<feature type="transmembrane region" description="Helical" evidence="8">
    <location>
        <begin position="12"/>
        <end position="31"/>
    </location>
</feature>
<evidence type="ECO:0000256" key="2">
    <source>
        <dbReference type="ARBA" id="ARBA00005245"/>
    </source>
</evidence>
<evidence type="ECO:0008006" key="11">
    <source>
        <dbReference type="Google" id="ProtNLM"/>
    </source>
</evidence>
<dbReference type="InterPro" id="IPR009542">
    <property type="entry name" value="Spc1/SPCS1"/>
</dbReference>
<evidence type="ECO:0000256" key="3">
    <source>
        <dbReference type="ARBA" id="ARBA00022692"/>
    </source>
</evidence>
<comment type="similarity">
    <text evidence="2">Belongs to the SPCS1 family.</text>
</comment>
<evidence type="ECO:0000256" key="6">
    <source>
        <dbReference type="ARBA" id="ARBA00023136"/>
    </source>
</evidence>
<reference evidence="9 10" key="1">
    <citation type="submission" date="2024-04" db="EMBL/GenBank/DDBJ databases">
        <title>Tritrichomonas musculus Genome.</title>
        <authorList>
            <person name="Alves-Ferreira E."/>
            <person name="Grigg M."/>
            <person name="Lorenzi H."/>
            <person name="Galac M."/>
        </authorList>
    </citation>
    <scope>NUCLEOTIDE SEQUENCE [LARGE SCALE GENOMIC DNA]</scope>
    <source>
        <strain evidence="9 10">EAF2021</strain>
    </source>
</reference>
<feature type="compositionally biased region" description="Basic residues" evidence="7">
    <location>
        <begin position="90"/>
        <end position="99"/>
    </location>
</feature>
<keyword evidence="3 8" id="KW-0812">Transmembrane</keyword>
<evidence type="ECO:0000256" key="4">
    <source>
        <dbReference type="ARBA" id="ARBA00022824"/>
    </source>
</evidence>
<keyword evidence="10" id="KW-1185">Reference proteome</keyword>
<organism evidence="9 10">
    <name type="scientific">Tritrichomonas musculus</name>
    <dbReference type="NCBI Taxonomy" id="1915356"/>
    <lineage>
        <taxon>Eukaryota</taxon>
        <taxon>Metamonada</taxon>
        <taxon>Parabasalia</taxon>
        <taxon>Tritrichomonadida</taxon>
        <taxon>Tritrichomonadidae</taxon>
        <taxon>Tritrichomonas</taxon>
    </lineage>
</organism>
<evidence type="ECO:0000313" key="10">
    <source>
        <dbReference type="Proteomes" id="UP001470230"/>
    </source>
</evidence>
<accession>A0ABR2HWK6</accession>
<name>A0ABR2HWK6_9EUKA</name>
<proteinExistence type="inferred from homology"/>
<gene>
    <name evidence="9" type="ORF">M9Y10_016577</name>
</gene>
<evidence type="ECO:0000256" key="5">
    <source>
        <dbReference type="ARBA" id="ARBA00022989"/>
    </source>
</evidence>
<keyword evidence="4" id="KW-0256">Endoplasmic reticulum</keyword>